<proteinExistence type="predicted"/>
<accession>A0ACC0D991</accession>
<dbReference type="EMBL" id="MU394298">
    <property type="protein sequence ID" value="KAI6088945.1"/>
    <property type="molecule type" value="Genomic_DNA"/>
</dbReference>
<organism evidence="1 2">
    <name type="scientific">Hypoxylon rubiginosum</name>
    <dbReference type="NCBI Taxonomy" id="110542"/>
    <lineage>
        <taxon>Eukaryota</taxon>
        <taxon>Fungi</taxon>
        <taxon>Dikarya</taxon>
        <taxon>Ascomycota</taxon>
        <taxon>Pezizomycotina</taxon>
        <taxon>Sordariomycetes</taxon>
        <taxon>Xylariomycetidae</taxon>
        <taxon>Xylariales</taxon>
        <taxon>Hypoxylaceae</taxon>
        <taxon>Hypoxylon</taxon>
    </lineage>
</organism>
<name>A0ACC0D991_9PEZI</name>
<reference evidence="1 2" key="1">
    <citation type="journal article" date="2022" name="New Phytol.">
        <title>Ecological generalism drives hyperdiversity of secondary metabolite gene clusters in xylarialean endophytes.</title>
        <authorList>
            <person name="Franco M.E.E."/>
            <person name="Wisecaver J.H."/>
            <person name="Arnold A.E."/>
            <person name="Ju Y.M."/>
            <person name="Slot J.C."/>
            <person name="Ahrendt S."/>
            <person name="Moore L.P."/>
            <person name="Eastman K.E."/>
            <person name="Scott K."/>
            <person name="Konkel Z."/>
            <person name="Mondo S.J."/>
            <person name="Kuo A."/>
            <person name="Hayes R.D."/>
            <person name="Haridas S."/>
            <person name="Andreopoulos B."/>
            <person name="Riley R."/>
            <person name="LaButti K."/>
            <person name="Pangilinan J."/>
            <person name="Lipzen A."/>
            <person name="Amirebrahimi M."/>
            <person name="Yan J."/>
            <person name="Adam C."/>
            <person name="Keymanesh K."/>
            <person name="Ng V."/>
            <person name="Louie K."/>
            <person name="Northen T."/>
            <person name="Drula E."/>
            <person name="Henrissat B."/>
            <person name="Hsieh H.M."/>
            <person name="Youens-Clark K."/>
            <person name="Lutzoni F."/>
            <person name="Miadlikowska J."/>
            <person name="Eastwood D.C."/>
            <person name="Hamelin R.C."/>
            <person name="Grigoriev I.V."/>
            <person name="U'Ren J.M."/>
        </authorList>
    </citation>
    <scope>NUCLEOTIDE SEQUENCE [LARGE SCALE GENOMIC DNA]</scope>
    <source>
        <strain evidence="1 2">ER1909</strain>
    </source>
</reference>
<evidence type="ECO:0000313" key="2">
    <source>
        <dbReference type="Proteomes" id="UP001497680"/>
    </source>
</evidence>
<comment type="caution">
    <text evidence="1">The sequence shown here is derived from an EMBL/GenBank/DDBJ whole genome shotgun (WGS) entry which is preliminary data.</text>
</comment>
<evidence type="ECO:0000313" key="1">
    <source>
        <dbReference type="EMBL" id="KAI6088945.1"/>
    </source>
</evidence>
<keyword evidence="2" id="KW-1185">Reference proteome</keyword>
<gene>
    <name evidence="1" type="ORF">F4821DRAFT_257440</name>
</gene>
<dbReference type="Proteomes" id="UP001497680">
    <property type="component" value="Unassembled WGS sequence"/>
</dbReference>
<sequence>MADNNNHVLDAFIDPNLTLVQAAPSASQDPGQKRGLACESEFTAVFARIFQTHDNAAAAIAAVRPTQQRSTNGHGHGTDSPMSRF</sequence>
<protein>
    <submittedName>
        <fullName evidence="1">Uncharacterized protein</fullName>
    </submittedName>
</protein>